<sequence>MSARLDNLIRLGEWNVDEKRRQLSDLLKLMADLERRVRELDDEVEREKFAARSKPSESGMYYGSYIKAALKRRENLMDSLEQMDPVVTAARDELADAFQDLKKVEITQRNRDQREARERDRREQAFLDELGQESHRRRQRAG</sequence>
<protein>
    <recommendedName>
        <fullName evidence="3">Flagellar FliJ protein</fullName>
    </recommendedName>
</protein>
<comment type="subcellular location">
    <subcellularLocation>
        <location evidence="1">Cell membrane</location>
        <topology evidence="1">Peripheral membrane protein</topology>
        <orientation evidence="1">Cytoplasmic side</orientation>
    </subcellularLocation>
</comment>
<keyword evidence="4" id="KW-0813">Transport</keyword>
<keyword evidence="13" id="KW-0282">Flagellum</keyword>
<comment type="caution">
    <text evidence="13">The sequence shown here is derived from an EMBL/GenBank/DDBJ whole genome shotgun (WGS) entry which is preliminary data.</text>
</comment>
<keyword evidence="14" id="KW-1185">Reference proteome</keyword>
<evidence type="ECO:0000256" key="4">
    <source>
        <dbReference type="ARBA" id="ARBA00022448"/>
    </source>
</evidence>
<organism evidence="13 14">
    <name type="scientific">Varunaivibrio sulfuroxidans</name>
    <dbReference type="NCBI Taxonomy" id="1773489"/>
    <lineage>
        <taxon>Bacteria</taxon>
        <taxon>Pseudomonadati</taxon>
        <taxon>Pseudomonadota</taxon>
        <taxon>Alphaproteobacteria</taxon>
        <taxon>Rhodospirillales</taxon>
        <taxon>Magnetovibrionaceae</taxon>
        <taxon>Varunaivibrio</taxon>
    </lineage>
</organism>
<evidence type="ECO:0000256" key="8">
    <source>
        <dbReference type="ARBA" id="ARBA00022927"/>
    </source>
</evidence>
<keyword evidence="8" id="KW-0653">Protein transport</keyword>
<evidence type="ECO:0000256" key="9">
    <source>
        <dbReference type="ARBA" id="ARBA00023136"/>
    </source>
</evidence>
<dbReference type="InterPro" id="IPR053716">
    <property type="entry name" value="Flag_assembly_chemotaxis_eff"/>
</dbReference>
<dbReference type="GO" id="GO:0006935">
    <property type="term" value="P:chemotaxis"/>
    <property type="evidence" value="ECO:0007669"/>
    <property type="project" value="UniProtKB-KW"/>
</dbReference>
<keyword evidence="13" id="KW-0966">Cell projection</keyword>
<dbReference type="GO" id="GO:0005886">
    <property type="term" value="C:plasma membrane"/>
    <property type="evidence" value="ECO:0007669"/>
    <property type="project" value="UniProtKB-SubCell"/>
</dbReference>
<accession>A0A4R3JCT0</accession>
<keyword evidence="11" id="KW-0175">Coiled coil</keyword>
<dbReference type="GO" id="GO:0009288">
    <property type="term" value="C:bacterial-type flagellum"/>
    <property type="evidence" value="ECO:0007669"/>
    <property type="project" value="InterPro"/>
</dbReference>
<evidence type="ECO:0000313" key="13">
    <source>
        <dbReference type="EMBL" id="TCS63474.1"/>
    </source>
</evidence>
<feature type="compositionally biased region" description="Basic and acidic residues" evidence="12">
    <location>
        <begin position="105"/>
        <end position="125"/>
    </location>
</feature>
<feature type="region of interest" description="Disordered" evidence="12">
    <location>
        <begin position="105"/>
        <end position="142"/>
    </location>
</feature>
<name>A0A4R3JCT0_9PROT</name>
<dbReference type="Gene3D" id="1.10.287.1700">
    <property type="match status" value="1"/>
</dbReference>
<dbReference type="NCBIfam" id="TIGR02473">
    <property type="entry name" value="flagell_FliJ"/>
    <property type="match status" value="1"/>
</dbReference>
<feature type="coiled-coil region" evidence="11">
    <location>
        <begin position="16"/>
        <end position="50"/>
    </location>
</feature>
<keyword evidence="10" id="KW-1006">Bacterial flagellum protein export</keyword>
<keyword evidence="6" id="KW-0145">Chemotaxis</keyword>
<evidence type="ECO:0000256" key="11">
    <source>
        <dbReference type="SAM" id="Coils"/>
    </source>
</evidence>
<evidence type="ECO:0000313" key="14">
    <source>
        <dbReference type="Proteomes" id="UP000295304"/>
    </source>
</evidence>
<dbReference type="EMBL" id="SLZW01000003">
    <property type="protein sequence ID" value="TCS63474.1"/>
    <property type="molecule type" value="Genomic_DNA"/>
</dbReference>
<evidence type="ECO:0000256" key="12">
    <source>
        <dbReference type="SAM" id="MobiDB-lite"/>
    </source>
</evidence>
<gene>
    <name evidence="13" type="ORF">EDD55_10395</name>
</gene>
<evidence type="ECO:0000256" key="2">
    <source>
        <dbReference type="ARBA" id="ARBA00010004"/>
    </source>
</evidence>
<dbReference type="Pfam" id="PF02050">
    <property type="entry name" value="FliJ"/>
    <property type="match status" value="1"/>
</dbReference>
<dbReference type="Proteomes" id="UP000295304">
    <property type="component" value="Unassembled WGS sequence"/>
</dbReference>
<keyword evidence="9" id="KW-0472">Membrane</keyword>
<evidence type="ECO:0000256" key="1">
    <source>
        <dbReference type="ARBA" id="ARBA00004413"/>
    </source>
</evidence>
<keyword evidence="5" id="KW-1003">Cell membrane</keyword>
<evidence type="ECO:0000256" key="5">
    <source>
        <dbReference type="ARBA" id="ARBA00022475"/>
    </source>
</evidence>
<evidence type="ECO:0000256" key="7">
    <source>
        <dbReference type="ARBA" id="ARBA00022795"/>
    </source>
</evidence>
<evidence type="ECO:0000256" key="3">
    <source>
        <dbReference type="ARBA" id="ARBA00020392"/>
    </source>
</evidence>
<dbReference type="AlphaFoldDB" id="A0A4R3JCT0"/>
<evidence type="ECO:0000256" key="10">
    <source>
        <dbReference type="ARBA" id="ARBA00023225"/>
    </source>
</evidence>
<dbReference type="GO" id="GO:0015031">
    <property type="term" value="P:protein transport"/>
    <property type="evidence" value="ECO:0007669"/>
    <property type="project" value="UniProtKB-KW"/>
</dbReference>
<dbReference type="GO" id="GO:0044781">
    <property type="term" value="P:bacterial-type flagellum organization"/>
    <property type="evidence" value="ECO:0007669"/>
    <property type="project" value="UniProtKB-KW"/>
</dbReference>
<proteinExistence type="inferred from homology"/>
<keyword evidence="13" id="KW-0969">Cilium</keyword>
<reference evidence="13 14" key="1">
    <citation type="submission" date="2019-03" db="EMBL/GenBank/DDBJ databases">
        <title>Genomic Encyclopedia of Type Strains, Phase IV (KMG-IV): sequencing the most valuable type-strain genomes for metagenomic binning, comparative biology and taxonomic classification.</title>
        <authorList>
            <person name="Goeker M."/>
        </authorList>
    </citation>
    <scope>NUCLEOTIDE SEQUENCE [LARGE SCALE GENOMIC DNA]</scope>
    <source>
        <strain evidence="13 14">DSM 101688</strain>
    </source>
</reference>
<keyword evidence="7" id="KW-1005">Bacterial flagellum biogenesis</keyword>
<dbReference type="GO" id="GO:0071973">
    <property type="term" value="P:bacterial-type flagellum-dependent cell motility"/>
    <property type="evidence" value="ECO:0007669"/>
    <property type="project" value="InterPro"/>
</dbReference>
<comment type="similarity">
    <text evidence="2">Belongs to the FliJ family.</text>
</comment>
<evidence type="ECO:0000256" key="6">
    <source>
        <dbReference type="ARBA" id="ARBA00022500"/>
    </source>
</evidence>
<dbReference type="InterPro" id="IPR012823">
    <property type="entry name" value="Flagell_FliJ"/>
</dbReference>